<feature type="transmembrane region" description="Helical" evidence="2">
    <location>
        <begin position="653"/>
        <end position="673"/>
    </location>
</feature>
<feature type="transmembrane region" description="Helical" evidence="2">
    <location>
        <begin position="685"/>
        <end position="709"/>
    </location>
</feature>
<dbReference type="InterPro" id="IPR027389">
    <property type="entry name" value="B_mannosylTrfase_Bre-3/Egh"/>
</dbReference>
<feature type="compositionally biased region" description="Basic and acidic residues" evidence="1">
    <location>
        <begin position="112"/>
        <end position="132"/>
    </location>
</feature>
<dbReference type="HOGENOM" id="CLU_015285_0_0_1"/>
<feature type="transmembrane region" description="Helical" evidence="2">
    <location>
        <begin position="502"/>
        <end position="520"/>
    </location>
</feature>
<dbReference type="PANTHER" id="PTHR16779">
    <property type="entry name" value="BETA-1,4-MANNOSYLTRANSFERASE EGH"/>
    <property type="match status" value="1"/>
</dbReference>
<feature type="region of interest" description="Disordered" evidence="1">
    <location>
        <begin position="23"/>
        <end position="47"/>
    </location>
</feature>
<feature type="transmembrane region" description="Helical" evidence="2">
    <location>
        <begin position="615"/>
        <end position="632"/>
    </location>
</feature>
<feature type="region of interest" description="Disordered" evidence="1">
    <location>
        <begin position="106"/>
        <end position="288"/>
    </location>
</feature>
<dbReference type="Proteomes" id="UP000009131">
    <property type="component" value="Unassembled WGS sequence"/>
</dbReference>
<feature type="transmembrane region" description="Helical" evidence="2">
    <location>
        <begin position="373"/>
        <end position="393"/>
    </location>
</feature>
<evidence type="ECO:0008006" key="5">
    <source>
        <dbReference type="Google" id="ProtNLM"/>
    </source>
</evidence>
<evidence type="ECO:0000313" key="3">
    <source>
        <dbReference type="EMBL" id="GAA95226.1"/>
    </source>
</evidence>
<reference evidence="3 4" key="1">
    <citation type="journal article" date="2011" name="J. Gen. Appl. Microbiol.">
        <title>Draft genome sequencing of the enigmatic basidiomycete Mixia osmundae.</title>
        <authorList>
            <person name="Nishida H."/>
            <person name="Nagatsuka Y."/>
            <person name="Sugiyama J."/>
        </authorList>
    </citation>
    <scope>NUCLEOTIDE SEQUENCE [LARGE SCALE GENOMIC DNA]</scope>
    <source>
        <strain evidence="4">CBS 9802 / IAM 14324 / JCM 22182 / KY 12970</strain>
    </source>
</reference>
<feature type="transmembrane region" description="Helical" evidence="2">
    <location>
        <begin position="532"/>
        <end position="558"/>
    </location>
</feature>
<organism evidence="3 4">
    <name type="scientific">Mixia osmundae (strain CBS 9802 / IAM 14324 / JCM 22182 / KY 12970)</name>
    <dbReference type="NCBI Taxonomy" id="764103"/>
    <lineage>
        <taxon>Eukaryota</taxon>
        <taxon>Fungi</taxon>
        <taxon>Dikarya</taxon>
        <taxon>Basidiomycota</taxon>
        <taxon>Pucciniomycotina</taxon>
        <taxon>Mixiomycetes</taxon>
        <taxon>Mixiales</taxon>
        <taxon>Mixiaceae</taxon>
        <taxon>Mixia</taxon>
    </lineage>
</organism>
<protein>
    <recommendedName>
        <fullName evidence="5">Acyltransferase 3 domain-containing protein</fullName>
    </recommendedName>
</protein>
<dbReference type="EMBL" id="BABT02000061">
    <property type="protein sequence ID" value="GAA95226.1"/>
    <property type="molecule type" value="Genomic_DNA"/>
</dbReference>
<feature type="transmembrane region" description="Helical" evidence="2">
    <location>
        <begin position="335"/>
        <end position="353"/>
    </location>
</feature>
<keyword evidence="4" id="KW-1185">Reference proteome</keyword>
<feature type="compositionally biased region" description="Polar residues" evidence="1">
    <location>
        <begin position="160"/>
        <end position="184"/>
    </location>
</feature>
<feature type="transmembrane region" description="Helical" evidence="2">
    <location>
        <begin position="579"/>
        <end position="595"/>
    </location>
</feature>
<dbReference type="STRING" id="764103.G7DXB6"/>
<feature type="compositionally biased region" description="Polar residues" evidence="1">
    <location>
        <begin position="278"/>
        <end position="288"/>
    </location>
</feature>
<feature type="compositionally biased region" description="Low complexity" evidence="1">
    <location>
        <begin position="212"/>
        <end position="226"/>
    </location>
</feature>
<reference evidence="3 4" key="2">
    <citation type="journal article" date="2012" name="Open Biol.">
        <title>Characteristics of nucleosomes and linker DNA regions on the genome of the basidiomycete Mixia osmundae revealed by mono- and dinucleosome mapping.</title>
        <authorList>
            <person name="Nishida H."/>
            <person name="Kondo S."/>
            <person name="Matsumoto T."/>
            <person name="Suzuki Y."/>
            <person name="Yoshikawa H."/>
            <person name="Taylor T.D."/>
            <person name="Sugiyama J."/>
        </authorList>
    </citation>
    <scope>NUCLEOTIDE SEQUENCE [LARGE SCALE GENOMIC DNA]</scope>
    <source>
        <strain evidence="4">CBS 9802 / IAM 14324 / JCM 22182 / KY 12970</strain>
    </source>
</reference>
<evidence type="ECO:0000313" key="4">
    <source>
        <dbReference type="Proteomes" id="UP000009131"/>
    </source>
</evidence>
<dbReference type="PANTHER" id="PTHR16779:SF1">
    <property type="entry name" value="BETA-1,4-MANNOSYLTRANSFERASE EGH"/>
    <property type="match status" value="1"/>
</dbReference>
<name>G7DXB6_MIXOS</name>
<keyword evidence="2" id="KW-0472">Membrane</keyword>
<dbReference type="AlphaFoldDB" id="G7DXB6"/>
<dbReference type="InParanoid" id="G7DXB6"/>
<feature type="compositionally biased region" description="Polar residues" evidence="1">
    <location>
        <begin position="786"/>
        <end position="804"/>
    </location>
</feature>
<dbReference type="GO" id="GO:0005737">
    <property type="term" value="C:cytoplasm"/>
    <property type="evidence" value="ECO:0007669"/>
    <property type="project" value="TreeGrafter"/>
</dbReference>
<sequence>MQSAKARLVKSGHIDLVALDQPTSSKVAARPGHLTARRPPAKVASRSRLSAASSILLEAVEAVAQHTSEHTSQIGQSCAYQLAKPAHSQPSSSTCLGLLHSSEGWNLSQSTDRTRSDRSHHSPSHSRDDHHHSSQRGSDSAVSPSSAAGYPPFMTHDGHTSTSATLPRYQSNYGTYGNSTSDLSVSPLPTGGRNNPHPLSHALYADSSHTLGGTTLDGDASSSSGSDELRRNGANGKSQLGSGGSSYGTSGSTLVNGSSKRPSFQSNRPGRAGLPAYTRSNSYSSTPGMNTSGLSYLKRWSRPHLAGTSAGVSPAQLSIAAAKGKAARLGYLDGLRFILAMVALNGTFFSAVLDTNAYGFIQRASPLYIVRSFNLATTFLLVLLGRAVAAPLWEVVAPSAPSSSNTSGSTNQTVPSLGPSISWIRLTRCMLTRPFRFILPVIVVSGIQWALGATGKTADCNAVGMDEPYWSSIRNFAGYSTLIFNLFTYYEQDTMSGQTFAGNLWTAPWFFQASYAVYTIHMMLGNLSSNRYWVYGILAFFSWTTFNYFALAIIGLVFADMAAHGQFQKVKKWPMSRRLAVQGALIAVALIFQWVSVIRDNLNSAFATINVQNHVEITICDALFATCFLFALETSTLAQRLMGNVVLRNLGRLAPGLYLFAAPLTYTLVPSIAKSMAGAGSSASAITGVTWMALFGVALAISIPFYFFIELPSVLAGELFANLLESWGRDEDEVMAVKRRAQEVLKAPQPAPKKISGPTPAPFTSPAKSNRGPPSSGTGHKPARSSKGSSYGNQTKSTVLPRTASSIRIQTHMDTYLALSRCLGRHSARALGRSQRQAVVVLSSSEICSQGDKFWDIVALDRPCLYTEPTEHQIAELRVYLDAALLTSWGSPRYV</sequence>
<dbReference type="OrthoDB" id="3354346at2759"/>
<feature type="compositionally biased region" description="Polar residues" evidence="1">
    <location>
        <begin position="766"/>
        <end position="778"/>
    </location>
</feature>
<dbReference type="GO" id="GO:0019187">
    <property type="term" value="F:beta-1,4-mannosyltransferase activity"/>
    <property type="evidence" value="ECO:0007669"/>
    <property type="project" value="InterPro"/>
</dbReference>
<feature type="transmembrane region" description="Helical" evidence="2">
    <location>
        <begin position="472"/>
        <end position="490"/>
    </location>
</feature>
<evidence type="ECO:0000256" key="2">
    <source>
        <dbReference type="SAM" id="Phobius"/>
    </source>
</evidence>
<gene>
    <name evidence="3" type="primary">Mo01882</name>
    <name evidence="3" type="ORF">E5Q_01882</name>
</gene>
<dbReference type="RefSeq" id="XP_014569904.1">
    <property type="nucleotide sequence ID" value="XM_014714418.1"/>
</dbReference>
<feature type="transmembrane region" description="Helical" evidence="2">
    <location>
        <begin position="435"/>
        <end position="452"/>
    </location>
</feature>
<proteinExistence type="predicted"/>
<keyword evidence="2" id="KW-0812">Transmembrane</keyword>
<comment type="caution">
    <text evidence="3">The sequence shown here is derived from an EMBL/GenBank/DDBJ whole genome shotgun (WGS) entry which is preliminary data.</text>
</comment>
<accession>G7DXB6</accession>
<keyword evidence="2" id="KW-1133">Transmembrane helix</keyword>
<evidence type="ECO:0000256" key="1">
    <source>
        <dbReference type="SAM" id="MobiDB-lite"/>
    </source>
</evidence>
<feature type="region of interest" description="Disordered" evidence="1">
    <location>
        <begin position="745"/>
        <end position="804"/>
    </location>
</feature>
<feature type="compositionally biased region" description="Polar residues" evidence="1">
    <location>
        <begin position="253"/>
        <end position="268"/>
    </location>
</feature>
<dbReference type="eggNOG" id="ENOG502RX7A">
    <property type="taxonomic scope" value="Eukaryota"/>
</dbReference>